<comment type="caution">
    <text evidence="4">The sequence shown here is derived from an EMBL/GenBank/DDBJ whole genome shotgun (WGS) entry which is preliminary data.</text>
</comment>
<dbReference type="AlphaFoldDB" id="A0ABD0VZZ9"/>
<evidence type="ECO:0000256" key="2">
    <source>
        <dbReference type="SAM" id="MobiDB-lite"/>
    </source>
</evidence>
<keyword evidence="1" id="KW-0175">Coiled coil</keyword>
<proteinExistence type="predicted"/>
<keyword evidence="3" id="KW-0812">Transmembrane</keyword>
<dbReference type="EMBL" id="JAGEUA010000011">
    <property type="protein sequence ID" value="KAL0963196.1"/>
    <property type="molecule type" value="Genomic_DNA"/>
</dbReference>
<evidence type="ECO:0000313" key="4">
    <source>
        <dbReference type="EMBL" id="KAL0963196.1"/>
    </source>
</evidence>
<sequence length="284" mass="32475">MDKALLDYEVSIDAECKTLTVGKPFAIEGYGIGLRQNSPLTSNISELVSQYKSDGFMDMLHDKWYKVVPCGKRSFAVTETLQMGIKHFSGLFLMLCVGLVLSILTTLAEHIIHRFIIPRVKDPKFKYWLHTSQRLHRAMNSSFNDDKLQTITRPDKRCNVGNNQQQHSCVPWNSSESNSNCNRRKTTPPQLNDLEYHPCDCTPAPPHSPPLPQVKRFLPLQSTSNGRTDMIQVGVANPKNNPMLQELSELESHISRIKQQLHVAMKRKRELEHTQYQQTHNIAE</sequence>
<gene>
    <name evidence="4" type="ORF">UPYG_G00351010</name>
</gene>
<keyword evidence="5" id="KW-1185">Reference proteome</keyword>
<dbReference type="InterPro" id="IPR015683">
    <property type="entry name" value="Ionotropic_Glu_rcpt"/>
</dbReference>
<name>A0ABD0VZZ9_UMBPY</name>
<keyword evidence="3" id="KW-0472">Membrane</keyword>
<dbReference type="Gene3D" id="3.40.190.10">
    <property type="entry name" value="Periplasmic binding protein-like II"/>
    <property type="match status" value="2"/>
</dbReference>
<evidence type="ECO:0000313" key="5">
    <source>
        <dbReference type="Proteomes" id="UP001557470"/>
    </source>
</evidence>
<keyword evidence="3" id="KW-1133">Transmembrane helix</keyword>
<feature type="region of interest" description="Disordered" evidence="2">
    <location>
        <begin position="154"/>
        <end position="187"/>
    </location>
</feature>
<feature type="coiled-coil region" evidence="1">
    <location>
        <begin position="247"/>
        <end position="274"/>
    </location>
</feature>
<evidence type="ECO:0000256" key="1">
    <source>
        <dbReference type="SAM" id="Coils"/>
    </source>
</evidence>
<feature type="compositionally biased region" description="Polar residues" evidence="2">
    <location>
        <begin position="160"/>
        <end position="172"/>
    </location>
</feature>
<feature type="transmembrane region" description="Helical" evidence="3">
    <location>
        <begin position="91"/>
        <end position="112"/>
    </location>
</feature>
<protein>
    <submittedName>
        <fullName evidence="4">Uncharacterized protein</fullName>
    </submittedName>
</protein>
<accession>A0ABD0VZZ9</accession>
<dbReference type="Proteomes" id="UP001557470">
    <property type="component" value="Unassembled WGS sequence"/>
</dbReference>
<reference evidence="4 5" key="1">
    <citation type="submission" date="2024-06" db="EMBL/GenBank/DDBJ databases">
        <authorList>
            <person name="Pan Q."/>
            <person name="Wen M."/>
            <person name="Jouanno E."/>
            <person name="Zahm M."/>
            <person name="Klopp C."/>
            <person name="Cabau C."/>
            <person name="Louis A."/>
            <person name="Berthelot C."/>
            <person name="Parey E."/>
            <person name="Roest Crollius H."/>
            <person name="Montfort J."/>
            <person name="Robinson-Rechavi M."/>
            <person name="Bouchez O."/>
            <person name="Lampietro C."/>
            <person name="Lopez Roques C."/>
            <person name="Donnadieu C."/>
            <person name="Postlethwait J."/>
            <person name="Bobe J."/>
            <person name="Verreycken H."/>
            <person name="Guiguen Y."/>
        </authorList>
    </citation>
    <scope>NUCLEOTIDE SEQUENCE [LARGE SCALE GENOMIC DNA]</scope>
    <source>
        <strain evidence="4">Up_M1</strain>
        <tissue evidence="4">Testis</tissue>
    </source>
</reference>
<dbReference type="SUPFAM" id="SSF53850">
    <property type="entry name" value="Periplasmic binding protein-like II"/>
    <property type="match status" value="1"/>
</dbReference>
<dbReference type="PANTHER" id="PTHR18966">
    <property type="entry name" value="IONOTROPIC GLUTAMATE RECEPTOR"/>
    <property type="match status" value="1"/>
</dbReference>
<organism evidence="4 5">
    <name type="scientific">Umbra pygmaea</name>
    <name type="common">Eastern mudminnow</name>
    <dbReference type="NCBI Taxonomy" id="75934"/>
    <lineage>
        <taxon>Eukaryota</taxon>
        <taxon>Metazoa</taxon>
        <taxon>Chordata</taxon>
        <taxon>Craniata</taxon>
        <taxon>Vertebrata</taxon>
        <taxon>Euteleostomi</taxon>
        <taxon>Actinopterygii</taxon>
        <taxon>Neopterygii</taxon>
        <taxon>Teleostei</taxon>
        <taxon>Protacanthopterygii</taxon>
        <taxon>Esociformes</taxon>
        <taxon>Umbridae</taxon>
        <taxon>Umbra</taxon>
    </lineage>
</organism>
<dbReference type="FunFam" id="3.40.190.10:FF:000097">
    <property type="entry name" value="Putative glutamate receptor ionotropic NMDA 3A"/>
    <property type="match status" value="1"/>
</dbReference>
<evidence type="ECO:0000256" key="3">
    <source>
        <dbReference type="SAM" id="Phobius"/>
    </source>
</evidence>